<evidence type="ECO:0000313" key="2">
    <source>
        <dbReference type="Proteomes" id="UP001285263"/>
    </source>
</evidence>
<gene>
    <name evidence="1" type="primary">tagF</name>
    <name evidence="1" type="ORF">SNE35_02255</name>
</gene>
<dbReference type="InterPro" id="IPR038225">
    <property type="entry name" value="TagF_sf"/>
</dbReference>
<dbReference type="Proteomes" id="UP001285263">
    <property type="component" value="Unassembled WGS sequence"/>
</dbReference>
<evidence type="ECO:0000313" key="1">
    <source>
        <dbReference type="EMBL" id="MDY0743306.1"/>
    </source>
</evidence>
<dbReference type="PIRSF" id="PIRSF029287">
    <property type="entry name" value="UCP029287"/>
    <property type="match status" value="1"/>
</dbReference>
<dbReference type="Gene3D" id="3.40.1730.10">
    <property type="entry name" value="pa0076 domain"/>
    <property type="match status" value="1"/>
</dbReference>
<comment type="caution">
    <text evidence="1">The sequence shown here is derived from an EMBL/GenBank/DDBJ whole genome shotgun (WGS) entry which is preliminary data.</text>
</comment>
<reference evidence="1 2" key="1">
    <citation type="submission" date="2023-11" db="EMBL/GenBank/DDBJ databases">
        <title>Paucibacter sp. nov., isolated from fresh soil in Korea.</title>
        <authorList>
            <person name="Le N.T.T."/>
        </authorList>
    </citation>
    <scope>NUCLEOTIDE SEQUENCE [LARGE SCALE GENOMIC DNA]</scope>
    <source>
        <strain evidence="1 2">R3-3</strain>
    </source>
</reference>
<dbReference type="RefSeq" id="WP_320421172.1">
    <property type="nucleotide sequence ID" value="NZ_JAXCLA010000001.1"/>
</dbReference>
<protein>
    <submittedName>
        <fullName evidence="1">Type VI secretion system-associated protein TagF</fullName>
    </submittedName>
</protein>
<organism evidence="1 2">
    <name type="scientific">Roseateles agri</name>
    <dbReference type="NCBI Taxonomy" id="3098619"/>
    <lineage>
        <taxon>Bacteria</taxon>
        <taxon>Pseudomonadati</taxon>
        <taxon>Pseudomonadota</taxon>
        <taxon>Betaproteobacteria</taxon>
        <taxon>Burkholderiales</taxon>
        <taxon>Sphaerotilaceae</taxon>
        <taxon>Roseateles</taxon>
    </lineage>
</organism>
<dbReference type="InterPro" id="IPR017748">
    <property type="entry name" value="TagF"/>
</dbReference>
<name>A0ABU5DAJ6_9BURK</name>
<sequence>MDEAAGWFGKLSSLGDFAQRRVSAQWVGICDDWLSASMLAGREQLHEHWVEAYLRAPVLRFGWAPGVVDAQWWFGVLMPSCDNVGRYFPLLVAQPRPRPPEDRAALEHLERWFDHIAAATIQTLSDAGGSVDDFEALLHDAPPWPAVLSPASSSPAHVPLMHWLEPLVAARWTQELAGHSLWWRIDPQTAERDSMQILKGLPNGEQFVDLICGD</sequence>
<dbReference type="NCBIfam" id="TIGR03373">
    <property type="entry name" value="VI_minor_4"/>
    <property type="match status" value="1"/>
</dbReference>
<dbReference type="EMBL" id="JAXCLA010000001">
    <property type="protein sequence ID" value="MDY0743306.1"/>
    <property type="molecule type" value="Genomic_DNA"/>
</dbReference>
<keyword evidence="2" id="KW-1185">Reference proteome</keyword>
<proteinExistence type="predicted"/>
<dbReference type="Pfam" id="PF09867">
    <property type="entry name" value="TagF_N"/>
    <property type="match status" value="1"/>
</dbReference>
<accession>A0ABU5DAJ6</accession>